<feature type="domain" description="Protein kinase" evidence="1">
    <location>
        <begin position="1"/>
        <end position="129"/>
    </location>
</feature>
<evidence type="ECO:0000313" key="3">
    <source>
        <dbReference type="Proteomes" id="UP001174909"/>
    </source>
</evidence>
<protein>
    <submittedName>
        <fullName evidence="2">Fibroblast growth factor receptor</fullName>
    </submittedName>
</protein>
<comment type="caution">
    <text evidence="2">The sequence shown here is derived from an EMBL/GenBank/DDBJ whole genome shotgun (WGS) entry which is preliminary data.</text>
</comment>
<dbReference type="InterPro" id="IPR001245">
    <property type="entry name" value="Ser-Thr/Tyr_kinase_cat_dom"/>
</dbReference>
<dbReference type="GO" id="GO:0043235">
    <property type="term" value="C:receptor complex"/>
    <property type="evidence" value="ECO:0007669"/>
    <property type="project" value="TreeGrafter"/>
</dbReference>
<dbReference type="InterPro" id="IPR020635">
    <property type="entry name" value="Tyr_kinase_cat_dom"/>
</dbReference>
<organism evidence="2 3">
    <name type="scientific">Geodia barretti</name>
    <name type="common">Barrett's horny sponge</name>
    <dbReference type="NCBI Taxonomy" id="519541"/>
    <lineage>
        <taxon>Eukaryota</taxon>
        <taxon>Metazoa</taxon>
        <taxon>Porifera</taxon>
        <taxon>Demospongiae</taxon>
        <taxon>Heteroscleromorpha</taxon>
        <taxon>Tetractinellida</taxon>
        <taxon>Astrophorina</taxon>
        <taxon>Geodiidae</taxon>
        <taxon>Geodia</taxon>
    </lineage>
</organism>
<dbReference type="PANTHER" id="PTHR24416">
    <property type="entry name" value="TYROSINE-PROTEIN KINASE RECEPTOR"/>
    <property type="match status" value="1"/>
</dbReference>
<gene>
    <name evidence="2" type="ORF">GBAR_LOCUS26529</name>
</gene>
<name>A0AA35THE1_GEOBA</name>
<keyword evidence="3" id="KW-1185">Reference proteome</keyword>
<dbReference type="PRINTS" id="PR00109">
    <property type="entry name" value="TYRKINASE"/>
</dbReference>
<dbReference type="Pfam" id="PF07714">
    <property type="entry name" value="PK_Tyr_Ser-Thr"/>
    <property type="match status" value="1"/>
</dbReference>
<keyword evidence="2" id="KW-0675">Receptor</keyword>
<reference evidence="2" key="1">
    <citation type="submission" date="2023-03" db="EMBL/GenBank/DDBJ databases">
        <authorList>
            <person name="Steffen K."/>
            <person name="Cardenas P."/>
        </authorList>
    </citation>
    <scope>NUCLEOTIDE SEQUENCE</scope>
</reference>
<sequence length="129" mass="14387">SLPYFIKSPSSLFSVSSTHLFPFSPRIDGDGIIKVADFGLAVEEVNSKGYFRQDKSDCVRLPFKWMALESLQEGVFTTKTDVWSFGVTMWEVFCGGRGPYPGVEAHTLPNLLQHGHRLEMPNNAACSEQ</sequence>
<dbReference type="InterPro" id="IPR000719">
    <property type="entry name" value="Prot_kinase_dom"/>
</dbReference>
<dbReference type="GO" id="GO:0005886">
    <property type="term" value="C:plasma membrane"/>
    <property type="evidence" value="ECO:0007669"/>
    <property type="project" value="TreeGrafter"/>
</dbReference>
<dbReference type="GO" id="GO:0005524">
    <property type="term" value="F:ATP binding"/>
    <property type="evidence" value="ECO:0007669"/>
    <property type="project" value="InterPro"/>
</dbReference>
<dbReference type="GO" id="GO:0004714">
    <property type="term" value="F:transmembrane receptor protein tyrosine kinase activity"/>
    <property type="evidence" value="ECO:0007669"/>
    <property type="project" value="TreeGrafter"/>
</dbReference>
<feature type="non-terminal residue" evidence="2">
    <location>
        <position position="1"/>
    </location>
</feature>
<dbReference type="PROSITE" id="PS50011">
    <property type="entry name" value="PROTEIN_KINASE_DOM"/>
    <property type="match status" value="1"/>
</dbReference>
<dbReference type="Gene3D" id="1.10.510.10">
    <property type="entry name" value="Transferase(Phosphotransferase) domain 1"/>
    <property type="match status" value="1"/>
</dbReference>
<dbReference type="GO" id="GO:0007169">
    <property type="term" value="P:cell surface receptor protein tyrosine kinase signaling pathway"/>
    <property type="evidence" value="ECO:0007669"/>
    <property type="project" value="TreeGrafter"/>
</dbReference>
<accession>A0AA35THE1</accession>
<dbReference type="Proteomes" id="UP001174909">
    <property type="component" value="Unassembled WGS sequence"/>
</dbReference>
<evidence type="ECO:0000259" key="1">
    <source>
        <dbReference type="PROSITE" id="PS50011"/>
    </source>
</evidence>
<dbReference type="InterPro" id="IPR050122">
    <property type="entry name" value="RTK"/>
</dbReference>
<dbReference type="EMBL" id="CASHTH010003691">
    <property type="protein sequence ID" value="CAI8048017.1"/>
    <property type="molecule type" value="Genomic_DNA"/>
</dbReference>
<dbReference type="SUPFAM" id="SSF56112">
    <property type="entry name" value="Protein kinase-like (PK-like)"/>
    <property type="match status" value="1"/>
</dbReference>
<evidence type="ECO:0000313" key="2">
    <source>
        <dbReference type="EMBL" id="CAI8048017.1"/>
    </source>
</evidence>
<dbReference type="InterPro" id="IPR011009">
    <property type="entry name" value="Kinase-like_dom_sf"/>
</dbReference>
<feature type="non-terminal residue" evidence="2">
    <location>
        <position position="129"/>
    </location>
</feature>
<dbReference type="SMART" id="SM00219">
    <property type="entry name" value="TyrKc"/>
    <property type="match status" value="1"/>
</dbReference>
<dbReference type="AlphaFoldDB" id="A0AA35THE1"/>
<dbReference type="PANTHER" id="PTHR24416:SF617">
    <property type="entry name" value="RET ONCOGENE, ISOFORM A"/>
    <property type="match status" value="1"/>
</dbReference>
<proteinExistence type="predicted"/>